<feature type="transmembrane region" description="Helical" evidence="5">
    <location>
        <begin position="154"/>
        <end position="173"/>
    </location>
</feature>
<dbReference type="SUPFAM" id="SSF55785">
    <property type="entry name" value="PYP-like sensor domain (PAS domain)"/>
    <property type="match status" value="1"/>
</dbReference>
<dbReference type="Gene3D" id="1.10.287.950">
    <property type="entry name" value="Methyl-accepting chemotaxis protein"/>
    <property type="match status" value="1"/>
</dbReference>
<dbReference type="PANTHER" id="PTHR32089:SF74">
    <property type="entry name" value="METHYL-ACCEPTING CHEMOTAXIS PROTEIN AER"/>
    <property type="match status" value="1"/>
</dbReference>
<keyword evidence="5" id="KW-1133">Transmembrane helix</keyword>
<dbReference type="EMBL" id="CP020472">
    <property type="protein sequence ID" value="ARD21693.1"/>
    <property type="molecule type" value="Genomic_DNA"/>
</dbReference>
<protein>
    <submittedName>
        <fullName evidence="7">Methyl-accepting chemotaxis protein</fullName>
    </submittedName>
</protein>
<name>A0ABM6JK13_9GAMM</name>
<dbReference type="PRINTS" id="PR00260">
    <property type="entry name" value="CHEMTRNSDUCR"/>
</dbReference>
<keyword evidence="8" id="KW-1185">Reference proteome</keyword>
<evidence type="ECO:0000259" key="6">
    <source>
        <dbReference type="PROSITE" id="PS50111"/>
    </source>
</evidence>
<dbReference type="SUPFAM" id="SSF58104">
    <property type="entry name" value="Methyl-accepting chemotaxis protein (MCP) signaling domain"/>
    <property type="match status" value="1"/>
</dbReference>
<evidence type="ECO:0000256" key="3">
    <source>
        <dbReference type="ARBA" id="ARBA00029447"/>
    </source>
</evidence>
<keyword evidence="5" id="KW-0812">Transmembrane</keyword>
<feature type="transmembrane region" description="Helical" evidence="5">
    <location>
        <begin position="179"/>
        <end position="201"/>
    </location>
</feature>
<keyword evidence="5" id="KW-0472">Membrane</keyword>
<evidence type="ECO:0000256" key="4">
    <source>
        <dbReference type="PROSITE-ProRule" id="PRU00284"/>
    </source>
</evidence>
<dbReference type="PROSITE" id="PS50111">
    <property type="entry name" value="CHEMOTAXIS_TRANSDUC_2"/>
    <property type="match status" value="1"/>
</dbReference>
<dbReference type="CDD" id="cd00130">
    <property type="entry name" value="PAS"/>
    <property type="match status" value="1"/>
</dbReference>
<proteinExistence type="inferred from homology"/>
<dbReference type="Pfam" id="PF00015">
    <property type="entry name" value="MCPsignal"/>
    <property type="match status" value="1"/>
</dbReference>
<dbReference type="NCBIfam" id="TIGR00229">
    <property type="entry name" value="sensory_box"/>
    <property type="match status" value="1"/>
</dbReference>
<dbReference type="SMART" id="SM00283">
    <property type="entry name" value="MA"/>
    <property type="match status" value="1"/>
</dbReference>
<accession>A0ABM6JK13</accession>
<dbReference type="InterPro" id="IPR000014">
    <property type="entry name" value="PAS"/>
</dbReference>
<dbReference type="InterPro" id="IPR035965">
    <property type="entry name" value="PAS-like_dom_sf"/>
</dbReference>
<dbReference type="Pfam" id="PF08447">
    <property type="entry name" value="PAS_3"/>
    <property type="match status" value="1"/>
</dbReference>
<dbReference type="InterPro" id="IPR004090">
    <property type="entry name" value="Chemotax_Me-accpt_rcpt"/>
</dbReference>
<dbReference type="InterPro" id="IPR004089">
    <property type="entry name" value="MCPsignal_dom"/>
</dbReference>
<dbReference type="InterPro" id="IPR013655">
    <property type="entry name" value="PAS_fold_3"/>
</dbReference>
<evidence type="ECO:0000256" key="1">
    <source>
        <dbReference type="ARBA" id="ARBA00004370"/>
    </source>
</evidence>
<comment type="subcellular location">
    <subcellularLocation>
        <location evidence="1">Membrane</location>
    </subcellularLocation>
</comment>
<evidence type="ECO:0000256" key="2">
    <source>
        <dbReference type="ARBA" id="ARBA00023224"/>
    </source>
</evidence>
<dbReference type="Proteomes" id="UP000191820">
    <property type="component" value="Chromosome"/>
</dbReference>
<dbReference type="CDD" id="cd11386">
    <property type="entry name" value="MCP_signal"/>
    <property type="match status" value="1"/>
</dbReference>
<evidence type="ECO:0000313" key="8">
    <source>
        <dbReference type="Proteomes" id="UP000191820"/>
    </source>
</evidence>
<evidence type="ECO:0000313" key="7">
    <source>
        <dbReference type="EMBL" id="ARD21693.1"/>
    </source>
</evidence>
<dbReference type="PANTHER" id="PTHR32089">
    <property type="entry name" value="METHYL-ACCEPTING CHEMOTAXIS PROTEIN MCPB"/>
    <property type="match status" value="1"/>
</dbReference>
<organism evidence="7 8">
    <name type="scientific">Shewanella japonica</name>
    <dbReference type="NCBI Taxonomy" id="93973"/>
    <lineage>
        <taxon>Bacteria</taxon>
        <taxon>Pseudomonadati</taxon>
        <taxon>Pseudomonadota</taxon>
        <taxon>Gammaproteobacteria</taxon>
        <taxon>Alteromonadales</taxon>
        <taxon>Shewanellaceae</taxon>
        <taxon>Shewanella</taxon>
    </lineage>
</organism>
<keyword evidence="2 4" id="KW-0807">Transducer</keyword>
<gene>
    <name evidence="7" type="ORF">SJ2017_1369</name>
</gene>
<dbReference type="Gene3D" id="3.30.450.20">
    <property type="entry name" value="PAS domain"/>
    <property type="match status" value="1"/>
</dbReference>
<comment type="similarity">
    <text evidence="3">Belongs to the methyl-accepting chemotaxis (MCP) protein family.</text>
</comment>
<feature type="domain" description="Methyl-accepting transducer" evidence="6">
    <location>
        <begin position="256"/>
        <end position="492"/>
    </location>
</feature>
<sequence length="535" mass="59621">MPLYFLVWLFPMSDIKANNIEQPLTDECILLSTTDLNGNIKYANQAFADISEFTTDELHGKPHNIVRHPDMPKAAFESLWQRVKDGKPWFGIVKNKSKTGKYYWVNAYISPVFENGKMHELQSVRRKPCREHINSAEKIYKQLNQGKAPRETTAPLLSFTGSLCLWATVISLIGVVSSLFMPTLVAAFFIPLMAGFVMYYLTRPLKELENKATKIIDDPIACGIFSSSQHELGKIELALNYLVTEMGGVVGRMADSATSISEESQQLNQTISTTRERVKEQTHQTRQAATAMEQMTASFTEVNQNTRNTAQEITTSQEAASKGHDSMDKVVNAIGELRKEVVHFSTVVNTIEKDSQSIASVLGEIKGIAEQTNLLALNAAIEAARAGETGRGFAVVADEVRQLSIRTSDSTSEIEHIVTNFQKTTKEATQAMESGQLQADLSVSLAEEADDTFAQLLNSINRIHEMAELNSSAMNQQTAVAEEISQSILQIDEISNLTLIQTDDTQNKCEQMSRLANKTRHLSRQFWTQTIERTK</sequence>
<reference evidence="7 8" key="1">
    <citation type="submission" date="2017-03" db="EMBL/GenBank/DDBJ databases">
        <title>Genome sequencing of Shewanella japonica KCTC 22435.</title>
        <authorList>
            <person name="Kim K.M."/>
        </authorList>
    </citation>
    <scope>NUCLEOTIDE SEQUENCE [LARGE SCALE GENOMIC DNA]</scope>
    <source>
        <strain evidence="7 8">KCTC 22435</strain>
    </source>
</reference>
<evidence type="ECO:0000256" key="5">
    <source>
        <dbReference type="SAM" id="Phobius"/>
    </source>
</evidence>